<dbReference type="AlphaFoldDB" id="A0AAW1SF24"/>
<dbReference type="InterPro" id="IPR025721">
    <property type="entry name" value="Exosome_cplx_N_dom"/>
</dbReference>
<dbReference type="InterPro" id="IPR003029">
    <property type="entry name" value="S1_domain"/>
</dbReference>
<dbReference type="Pfam" id="PF14382">
    <property type="entry name" value="ECR1_N"/>
    <property type="match status" value="1"/>
</dbReference>
<dbReference type="InterPro" id="IPR004088">
    <property type="entry name" value="KH_dom_type_1"/>
</dbReference>
<dbReference type="CDD" id="cd05789">
    <property type="entry name" value="S1_Rrp4"/>
    <property type="match status" value="1"/>
</dbReference>
<evidence type="ECO:0000313" key="9">
    <source>
        <dbReference type="Proteomes" id="UP001438707"/>
    </source>
</evidence>
<dbReference type="GO" id="GO:0071034">
    <property type="term" value="P:CUT catabolic process"/>
    <property type="evidence" value="ECO:0007669"/>
    <property type="project" value="TreeGrafter"/>
</dbReference>
<dbReference type="GO" id="GO:0071035">
    <property type="term" value="P:nuclear polyadenylation-dependent rRNA catabolic process"/>
    <property type="evidence" value="ECO:0007669"/>
    <property type="project" value="TreeGrafter"/>
</dbReference>
<evidence type="ECO:0000256" key="2">
    <source>
        <dbReference type="ARBA" id="ARBA00009155"/>
    </source>
</evidence>
<comment type="subcellular location">
    <subcellularLocation>
        <location evidence="1">Nucleus</location>
    </subcellularLocation>
</comment>
<dbReference type="SUPFAM" id="SSF54791">
    <property type="entry name" value="Eukaryotic type KH-domain (KH-domain type I)"/>
    <property type="match status" value="1"/>
</dbReference>
<dbReference type="InterPro" id="IPR036612">
    <property type="entry name" value="KH_dom_type_1_sf"/>
</dbReference>
<comment type="similarity">
    <text evidence="2">Belongs to the RRP4 family.</text>
</comment>
<dbReference type="InterPro" id="IPR026699">
    <property type="entry name" value="Exosome_RNA_bind1/RRP40/RRP4"/>
</dbReference>
<dbReference type="EMBL" id="JALJOS010000001">
    <property type="protein sequence ID" value="KAK9844602.1"/>
    <property type="molecule type" value="Genomic_DNA"/>
</dbReference>
<comment type="caution">
    <text evidence="8">The sequence shown here is derived from an EMBL/GenBank/DDBJ whole genome shotgun (WGS) entry which is preliminary data.</text>
</comment>
<dbReference type="GO" id="GO:0071038">
    <property type="term" value="P:TRAMP-dependent tRNA surveillance pathway"/>
    <property type="evidence" value="ECO:0007669"/>
    <property type="project" value="TreeGrafter"/>
</dbReference>
<dbReference type="FunFam" id="2.40.50.140:FF:000038">
    <property type="entry name" value="Exosome complex component RRP4"/>
    <property type="match status" value="1"/>
</dbReference>
<keyword evidence="3" id="KW-0698">rRNA processing</keyword>
<evidence type="ECO:0000313" key="8">
    <source>
        <dbReference type="EMBL" id="KAK9844602.1"/>
    </source>
</evidence>
<dbReference type="GO" id="GO:0003723">
    <property type="term" value="F:RNA binding"/>
    <property type="evidence" value="ECO:0007669"/>
    <property type="project" value="UniProtKB-KW"/>
</dbReference>
<dbReference type="GO" id="GO:0000467">
    <property type="term" value="P:exonucleolytic trimming to generate mature 3'-end of 5.8S rRNA from tricistronic rRNA transcript (SSU-rRNA, 5.8S rRNA, LSU-rRNA)"/>
    <property type="evidence" value="ECO:0007669"/>
    <property type="project" value="TreeGrafter"/>
</dbReference>
<evidence type="ECO:0000256" key="6">
    <source>
        <dbReference type="ARBA" id="ARBA00023242"/>
    </source>
</evidence>
<dbReference type="PANTHER" id="PTHR21321">
    <property type="entry name" value="PNAS-3 RELATED"/>
    <property type="match status" value="1"/>
</dbReference>
<dbReference type="InterPro" id="IPR048565">
    <property type="entry name" value="S1_RRP4"/>
</dbReference>
<dbReference type="Pfam" id="PF15985">
    <property type="entry name" value="KH_6"/>
    <property type="match status" value="1"/>
</dbReference>
<evidence type="ECO:0000256" key="4">
    <source>
        <dbReference type="ARBA" id="ARBA00022835"/>
    </source>
</evidence>
<gene>
    <name evidence="8" type="ORF">WJX74_004455</name>
</gene>
<evidence type="ECO:0000256" key="1">
    <source>
        <dbReference type="ARBA" id="ARBA00004123"/>
    </source>
</evidence>
<keyword evidence="9" id="KW-1185">Reference proteome</keyword>
<dbReference type="Pfam" id="PF21266">
    <property type="entry name" value="S1_RRP4"/>
    <property type="match status" value="1"/>
</dbReference>
<evidence type="ECO:0000256" key="5">
    <source>
        <dbReference type="ARBA" id="ARBA00022884"/>
    </source>
</evidence>
<dbReference type="SUPFAM" id="SSF50249">
    <property type="entry name" value="Nucleic acid-binding proteins"/>
    <property type="match status" value="1"/>
</dbReference>
<dbReference type="PANTHER" id="PTHR21321:SF4">
    <property type="entry name" value="EXOSOME COMPLEX COMPONENT RRP4"/>
    <property type="match status" value="1"/>
</dbReference>
<accession>A0AAW1SF24</accession>
<dbReference type="GO" id="GO:0000177">
    <property type="term" value="C:cytoplasmic exosome (RNase complex)"/>
    <property type="evidence" value="ECO:0007669"/>
    <property type="project" value="TreeGrafter"/>
</dbReference>
<dbReference type="SUPFAM" id="SSF110324">
    <property type="entry name" value="Ribosomal L27 protein-like"/>
    <property type="match status" value="1"/>
</dbReference>
<dbReference type="GO" id="GO:0034475">
    <property type="term" value="P:U4 snRNA 3'-end processing"/>
    <property type="evidence" value="ECO:0007669"/>
    <property type="project" value="TreeGrafter"/>
</dbReference>
<dbReference type="GO" id="GO:0000176">
    <property type="term" value="C:nuclear exosome (RNase complex)"/>
    <property type="evidence" value="ECO:0007669"/>
    <property type="project" value="TreeGrafter"/>
</dbReference>
<dbReference type="SMART" id="SM00316">
    <property type="entry name" value="S1"/>
    <property type="match status" value="1"/>
</dbReference>
<keyword evidence="4" id="KW-0271">Exosome</keyword>
<organism evidence="8 9">
    <name type="scientific">Apatococcus lobatus</name>
    <dbReference type="NCBI Taxonomy" id="904363"/>
    <lineage>
        <taxon>Eukaryota</taxon>
        <taxon>Viridiplantae</taxon>
        <taxon>Chlorophyta</taxon>
        <taxon>core chlorophytes</taxon>
        <taxon>Trebouxiophyceae</taxon>
        <taxon>Chlorellales</taxon>
        <taxon>Chlorellaceae</taxon>
        <taxon>Apatococcus</taxon>
    </lineage>
</organism>
<dbReference type="Proteomes" id="UP001438707">
    <property type="component" value="Unassembled WGS sequence"/>
</dbReference>
<dbReference type="Gene3D" id="2.40.50.100">
    <property type="match status" value="1"/>
</dbReference>
<evidence type="ECO:0000259" key="7">
    <source>
        <dbReference type="PROSITE" id="PS50126"/>
    </source>
</evidence>
<dbReference type="CDD" id="cd22525">
    <property type="entry name" value="KH-I_Rrp4_eukar"/>
    <property type="match status" value="1"/>
</dbReference>
<dbReference type="Gene3D" id="2.40.50.140">
    <property type="entry name" value="Nucleic acid-binding proteins"/>
    <property type="match status" value="1"/>
</dbReference>
<proteinExistence type="inferred from homology"/>
<reference evidence="8 9" key="1">
    <citation type="journal article" date="2024" name="Nat. Commun.">
        <title>Phylogenomics reveals the evolutionary origins of lichenization in chlorophyte algae.</title>
        <authorList>
            <person name="Puginier C."/>
            <person name="Libourel C."/>
            <person name="Otte J."/>
            <person name="Skaloud P."/>
            <person name="Haon M."/>
            <person name="Grisel S."/>
            <person name="Petersen M."/>
            <person name="Berrin J.G."/>
            <person name="Delaux P.M."/>
            <person name="Dal Grande F."/>
            <person name="Keller J."/>
        </authorList>
    </citation>
    <scope>NUCLEOTIDE SEQUENCE [LARGE SCALE GENOMIC DNA]</scope>
    <source>
        <strain evidence="8 9">SAG 2145</strain>
    </source>
</reference>
<keyword evidence="6" id="KW-0539">Nucleus</keyword>
<dbReference type="InterPro" id="IPR012340">
    <property type="entry name" value="NA-bd_OB-fold"/>
</dbReference>
<feature type="domain" description="S1 motif" evidence="7">
    <location>
        <begin position="88"/>
        <end position="166"/>
    </location>
</feature>
<sequence length="316" mass="34620">MGFRSDGSVLAVESCRAVLAEAPSPFQDSGFVCVGDRIETDVSEGFLRGHGTYVIDGVLYASVCGLKERVNKLISVRPLKQRYAAEIGDVVVGRVTEVAGKRWRVDLKSRQDAALMLSAVNLPGGIQRRRTMEDELNMRLVFEEGDLISAEVQSLHADGQINLQTRSSKYGRLVGGQLVEVPATLIKRQKFHFHHLEDLGVDMIVGCNGGVWVGPHDAHKSADTQDGGHGREEAVLVMPTMPSFTPQQRGKAARVANAVRVLAILYLPVHSASIQDTCQAAMQLDLGAADMLKLPFIQHLAEQEVQRRQQDEMQAD</sequence>
<evidence type="ECO:0000256" key="3">
    <source>
        <dbReference type="ARBA" id="ARBA00022552"/>
    </source>
</evidence>
<name>A0AAW1SF24_9CHLO</name>
<dbReference type="GO" id="GO:0071051">
    <property type="term" value="P:poly(A)-dependent snoRNA 3'-end processing"/>
    <property type="evidence" value="ECO:0007669"/>
    <property type="project" value="TreeGrafter"/>
</dbReference>
<keyword evidence="5" id="KW-0694">RNA-binding</keyword>
<dbReference type="PROSITE" id="PS50126">
    <property type="entry name" value="S1"/>
    <property type="match status" value="1"/>
</dbReference>
<protein>
    <recommendedName>
        <fullName evidence="7">S1 motif domain-containing protein</fullName>
    </recommendedName>
</protein>